<dbReference type="EMBL" id="SNXK01000004">
    <property type="protein sequence ID" value="TDP37711.1"/>
    <property type="molecule type" value="Genomic_DNA"/>
</dbReference>
<dbReference type="AlphaFoldDB" id="A0A4R6PI54"/>
<comment type="caution">
    <text evidence="3">The sequence shown here is derived from an EMBL/GenBank/DDBJ whole genome shotgun (WGS) entry which is preliminary data.</text>
</comment>
<reference evidence="3 4" key="1">
    <citation type="submission" date="2019-03" db="EMBL/GenBank/DDBJ databases">
        <title>Genomic Encyclopedia of Type Strains, Phase IV (KMG-IV): sequencing the most valuable type-strain genomes for metagenomic binning, comparative biology and taxonomic classification.</title>
        <authorList>
            <person name="Goeker M."/>
        </authorList>
    </citation>
    <scope>NUCLEOTIDE SEQUENCE [LARGE SCALE GENOMIC DNA]</scope>
    <source>
        <strain evidence="3 4">DSM 44496</strain>
    </source>
</reference>
<dbReference type="Gene3D" id="3.40.190.170">
    <property type="entry name" value="Bacterial extracellular solute-binding protein, family 7"/>
    <property type="match status" value="1"/>
</dbReference>
<gene>
    <name evidence="3" type="ORF">DFR75_10461</name>
</gene>
<dbReference type="PROSITE" id="PS51257">
    <property type="entry name" value="PROKAR_LIPOPROTEIN"/>
    <property type="match status" value="1"/>
</dbReference>
<feature type="signal peptide" evidence="2">
    <location>
        <begin position="1"/>
        <end position="25"/>
    </location>
</feature>
<dbReference type="RefSeq" id="WP_067488437.1">
    <property type="nucleotide sequence ID" value="NZ_SNXK01000004.1"/>
</dbReference>
<sequence length="350" mass="36627">MTRRPKAALAALAAILVATVGCGSAEHGSDDGITLVVADGFSGGHPVSKGGSAPFFAYLREHGPEVGLHLDYYGAGQLGKTQEMLTLVRTRAVDMGFVLPAYLADELPLTGVGDLPGLTDDPCTTVQVLDPLVKPGGIIYDKEIEQRGVVPLWGAAVSGIEVFTADRRATRPEDLAGLLVRSPGGVGDRVAKGLGVAPVSLPVGDMYEALSRGTIDGALLPRYAVLSYSFQEVLRYGTLRANLGSSSIWFTMNADAWAELDDAQRRVVQAAAEVARAGACTSIAAADAKAVDAMRAAGIQFDEVSPQTRPQWDAALASVRAEWVRDLESAGLDAREVLDAIEARVGGAAK</sequence>
<dbReference type="Proteomes" id="UP000295087">
    <property type="component" value="Unassembled WGS sequence"/>
</dbReference>
<evidence type="ECO:0000256" key="2">
    <source>
        <dbReference type="SAM" id="SignalP"/>
    </source>
</evidence>
<dbReference type="InterPro" id="IPR018389">
    <property type="entry name" value="DctP_fam"/>
</dbReference>
<dbReference type="PANTHER" id="PTHR33376">
    <property type="match status" value="1"/>
</dbReference>
<dbReference type="Pfam" id="PF03480">
    <property type="entry name" value="DctP"/>
    <property type="match status" value="1"/>
</dbReference>
<evidence type="ECO:0000256" key="1">
    <source>
        <dbReference type="ARBA" id="ARBA00022729"/>
    </source>
</evidence>
<proteinExistence type="predicted"/>
<dbReference type="NCBIfam" id="NF037995">
    <property type="entry name" value="TRAP_S1"/>
    <property type="match status" value="1"/>
</dbReference>
<dbReference type="PANTHER" id="PTHR33376:SF15">
    <property type="entry name" value="BLL6794 PROTEIN"/>
    <property type="match status" value="1"/>
</dbReference>
<organism evidence="3 4">
    <name type="scientific">Nocardia ignorata</name>
    <dbReference type="NCBI Taxonomy" id="145285"/>
    <lineage>
        <taxon>Bacteria</taxon>
        <taxon>Bacillati</taxon>
        <taxon>Actinomycetota</taxon>
        <taxon>Actinomycetes</taxon>
        <taxon>Mycobacteriales</taxon>
        <taxon>Nocardiaceae</taxon>
        <taxon>Nocardia</taxon>
    </lineage>
</organism>
<accession>A0A4R6PI54</accession>
<name>A0A4R6PI54_NOCIG</name>
<dbReference type="InterPro" id="IPR038404">
    <property type="entry name" value="TRAP_DctP_sf"/>
</dbReference>
<evidence type="ECO:0000313" key="3">
    <source>
        <dbReference type="EMBL" id="TDP37711.1"/>
    </source>
</evidence>
<protein>
    <submittedName>
        <fullName evidence="3">TRAP-type C4-dicarboxylate transport system substrate-binding protein</fullName>
    </submittedName>
</protein>
<evidence type="ECO:0000313" key="4">
    <source>
        <dbReference type="Proteomes" id="UP000295087"/>
    </source>
</evidence>
<keyword evidence="4" id="KW-1185">Reference proteome</keyword>
<keyword evidence="1 2" id="KW-0732">Signal</keyword>
<dbReference type="GO" id="GO:0055085">
    <property type="term" value="P:transmembrane transport"/>
    <property type="evidence" value="ECO:0007669"/>
    <property type="project" value="InterPro"/>
</dbReference>
<feature type="chain" id="PRO_5020588549" evidence="2">
    <location>
        <begin position="26"/>
        <end position="350"/>
    </location>
</feature>